<sequence length="662" mass="74488">MSFAHPPPSYREAVRLDESKQIKEKARYIVDRYVADTKSSKLDGSIHPALDVSLISEKVPKIRLDAAPQDGEVDDFFRECIEEGKEVNLELHYKDVQAEQQLFLSAIEDFSRTTKGKYTAHIDTSAIHTIEQVWDIIDTAVEKYEKKAAEKGPWGRLRRAFRRLGKHSESATSWLGLIPNNSKYMSLVCGGFKLVIEAAAHLHNLREEVFEALADIPTILNSTHRLLAIYDGSKRLLDFSSELYVKTLSTLAHIIRYFQHKSSTKAIKALFQQSSFGMDLTEKLEEMRTASHNFNHEANLCGVELARKVHDLSQSTNAVVGATYRDVRHIGDMVETTRVESRVVGQEILEGQKGMNEAVVELKQLLLASSELLRVVAILEKRGRSRSPSPLNSRGALLEEKDNRKLLLSRLTYDKESAAEDISESLRLGARLSVTDQDRAVYIMKSPILDEWLSALHSTTLVINNNVPQSRAFSPARFVAAKLIDAFRHSEKAKARMLVVHHFCKGRRDDITVILNSLLAQLVRQCPKHVQTLDPLIKLGSFSGEDAKAVRRRLEKLIELLNPQLMVLCVIDNLSCLLDNERQVSLAANRMVKWLVSLTEKKWENGVVFKVLLTAGHRLHADAVKDGMLNSAGGGHLEVPRQIARGGGFKEMKWEMGAGRRI</sequence>
<dbReference type="Pfam" id="PF24809">
    <property type="entry name" value="DUF7708"/>
    <property type="match status" value="1"/>
</dbReference>
<dbReference type="InterPro" id="IPR056125">
    <property type="entry name" value="DUF7708"/>
</dbReference>
<organism evidence="2 3">
    <name type="scientific">Ascobolus immersus RN42</name>
    <dbReference type="NCBI Taxonomy" id="1160509"/>
    <lineage>
        <taxon>Eukaryota</taxon>
        <taxon>Fungi</taxon>
        <taxon>Dikarya</taxon>
        <taxon>Ascomycota</taxon>
        <taxon>Pezizomycotina</taxon>
        <taxon>Pezizomycetes</taxon>
        <taxon>Pezizales</taxon>
        <taxon>Ascobolaceae</taxon>
        <taxon>Ascobolus</taxon>
    </lineage>
</organism>
<accession>A0A3N4I3G3</accession>
<dbReference type="PANTHER" id="PTHR40619:SF3">
    <property type="entry name" value="FUNGAL STAND N-TERMINAL GOODBYE DOMAIN-CONTAINING PROTEIN"/>
    <property type="match status" value="1"/>
</dbReference>
<reference evidence="2 3" key="1">
    <citation type="journal article" date="2018" name="Nat. Ecol. Evol.">
        <title>Pezizomycetes genomes reveal the molecular basis of ectomycorrhizal truffle lifestyle.</title>
        <authorList>
            <person name="Murat C."/>
            <person name="Payen T."/>
            <person name="Noel B."/>
            <person name="Kuo A."/>
            <person name="Morin E."/>
            <person name="Chen J."/>
            <person name="Kohler A."/>
            <person name="Krizsan K."/>
            <person name="Balestrini R."/>
            <person name="Da Silva C."/>
            <person name="Montanini B."/>
            <person name="Hainaut M."/>
            <person name="Levati E."/>
            <person name="Barry K.W."/>
            <person name="Belfiori B."/>
            <person name="Cichocki N."/>
            <person name="Clum A."/>
            <person name="Dockter R.B."/>
            <person name="Fauchery L."/>
            <person name="Guy J."/>
            <person name="Iotti M."/>
            <person name="Le Tacon F."/>
            <person name="Lindquist E.A."/>
            <person name="Lipzen A."/>
            <person name="Malagnac F."/>
            <person name="Mello A."/>
            <person name="Molinier V."/>
            <person name="Miyauchi S."/>
            <person name="Poulain J."/>
            <person name="Riccioni C."/>
            <person name="Rubini A."/>
            <person name="Sitrit Y."/>
            <person name="Splivallo R."/>
            <person name="Traeger S."/>
            <person name="Wang M."/>
            <person name="Zifcakova L."/>
            <person name="Wipf D."/>
            <person name="Zambonelli A."/>
            <person name="Paolocci F."/>
            <person name="Nowrousian M."/>
            <person name="Ottonello S."/>
            <person name="Baldrian P."/>
            <person name="Spatafora J.W."/>
            <person name="Henrissat B."/>
            <person name="Nagy L.G."/>
            <person name="Aury J.M."/>
            <person name="Wincker P."/>
            <person name="Grigoriev I.V."/>
            <person name="Bonfante P."/>
            <person name="Martin F.M."/>
        </authorList>
    </citation>
    <scope>NUCLEOTIDE SEQUENCE [LARGE SCALE GENOMIC DNA]</scope>
    <source>
        <strain evidence="2 3">RN42</strain>
    </source>
</reference>
<dbReference type="EMBL" id="ML119686">
    <property type="protein sequence ID" value="RPA80643.1"/>
    <property type="molecule type" value="Genomic_DNA"/>
</dbReference>
<evidence type="ECO:0000313" key="3">
    <source>
        <dbReference type="Proteomes" id="UP000275078"/>
    </source>
</evidence>
<dbReference type="AlphaFoldDB" id="A0A3N4I3G3"/>
<dbReference type="STRING" id="1160509.A0A3N4I3G3"/>
<keyword evidence="3" id="KW-1185">Reference proteome</keyword>
<gene>
    <name evidence="2" type="ORF">BJ508DRAFT_327181</name>
</gene>
<dbReference type="Proteomes" id="UP000275078">
    <property type="component" value="Unassembled WGS sequence"/>
</dbReference>
<feature type="domain" description="DUF7708" evidence="1">
    <location>
        <begin position="178"/>
        <end position="299"/>
    </location>
</feature>
<dbReference type="PANTHER" id="PTHR40619">
    <property type="entry name" value="FUNGAL STAND N-TERMINAL GOODBYE DOMAIN-CONTAINING PROTEIN"/>
    <property type="match status" value="1"/>
</dbReference>
<evidence type="ECO:0000313" key="2">
    <source>
        <dbReference type="EMBL" id="RPA80643.1"/>
    </source>
</evidence>
<dbReference type="OrthoDB" id="5419927at2759"/>
<proteinExistence type="predicted"/>
<name>A0A3N4I3G3_ASCIM</name>
<protein>
    <recommendedName>
        <fullName evidence="1">DUF7708 domain-containing protein</fullName>
    </recommendedName>
</protein>
<evidence type="ECO:0000259" key="1">
    <source>
        <dbReference type="Pfam" id="PF24809"/>
    </source>
</evidence>